<dbReference type="EMBL" id="CZCU02000046">
    <property type="protein sequence ID" value="VXD11511.1"/>
    <property type="molecule type" value="Genomic_DNA"/>
</dbReference>
<keyword evidence="3" id="KW-1185">Reference proteome</keyword>
<gene>
    <name evidence="2" type="ORF">PL8927_140168</name>
</gene>
<protein>
    <submittedName>
        <fullName evidence="2">Uncharacterized protein</fullName>
    </submittedName>
</protein>
<sequence>MKSEQKLTIITWVSFGLLLITCLHFGWFLFQSSSYFLISAIILVLIWLMDLFFTMPINLFQGGVLKWIRSDLGTFFMIVFFSILGVFIVTWLQISINILLMLSATALARLELQTSRFNNWPAFIILSLLSTVGLILGWGLNYYFSVDHLASKFCLPFDLGCIEIPYGVDIPNYQKEK</sequence>
<feature type="transmembrane region" description="Helical" evidence="1">
    <location>
        <begin position="120"/>
        <end position="144"/>
    </location>
</feature>
<organism evidence="2 3">
    <name type="scientific">Planktothrix serta PCC 8927</name>
    <dbReference type="NCBI Taxonomy" id="671068"/>
    <lineage>
        <taxon>Bacteria</taxon>
        <taxon>Bacillati</taxon>
        <taxon>Cyanobacteriota</taxon>
        <taxon>Cyanophyceae</taxon>
        <taxon>Oscillatoriophycideae</taxon>
        <taxon>Oscillatoriales</taxon>
        <taxon>Microcoleaceae</taxon>
        <taxon>Planktothrix</taxon>
    </lineage>
</organism>
<dbReference type="Proteomes" id="UP000184550">
    <property type="component" value="Unassembled WGS sequence"/>
</dbReference>
<accession>A0A7Z9BM76</accession>
<dbReference type="AlphaFoldDB" id="A0A7Z9BM76"/>
<keyword evidence="1" id="KW-0472">Membrane</keyword>
<name>A0A7Z9BM76_9CYAN</name>
<evidence type="ECO:0000313" key="2">
    <source>
        <dbReference type="EMBL" id="VXD11511.1"/>
    </source>
</evidence>
<proteinExistence type="predicted"/>
<evidence type="ECO:0000313" key="3">
    <source>
        <dbReference type="Proteomes" id="UP000184550"/>
    </source>
</evidence>
<keyword evidence="1" id="KW-1133">Transmembrane helix</keyword>
<keyword evidence="1" id="KW-0812">Transmembrane</keyword>
<reference evidence="2" key="1">
    <citation type="submission" date="2019-10" db="EMBL/GenBank/DDBJ databases">
        <authorList>
            <consortium name="Genoscope - CEA"/>
            <person name="William W."/>
        </authorList>
    </citation>
    <scope>NUCLEOTIDE SEQUENCE [LARGE SCALE GENOMIC DNA]</scope>
    <source>
        <strain evidence="2">BBR_PRJEB10992</strain>
    </source>
</reference>
<feature type="transmembrane region" description="Helical" evidence="1">
    <location>
        <begin position="36"/>
        <end position="60"/>
    </location>
</feature>
<comment type="caution">
    <text evidence="2">The sequence shown here is derived from an EMBL/GenBank/DDBJ whole genome shotgun (WGS) entry which is preliminary data.</text>
</comment>
<feature type="transmembrane region" description="Helical" evidence="1">
    <location>
        <begin position="72"/>
        <end position="100"/>
    </location>
</feature>
<feature type="transmembrane region" description="Helical" evidence="1">
    <location>
        <begin position="7"/>
        <end position="30"/>
    </location>
</feature>
<evidence type="ECO:0000256" key="1">
    <source>
        <dbReference type="SAM" id="Phobius"/>
    </source>
</evidence>